<gene>
    <name evidence="1" type="ORF">OHA22_31860</name>
</gene>
<sequence>MITTARWAIRGRVLGHRANTCRHTGFVLGQGWSSQWDRVGRRLDDVRTLYERAPGGTDAAIDAVLSFFETVHHLKDWLTNDQASGVLTADVHDLLDGSPTLKLCADLANGAKHFKLDPTRRAQTGDHSTTIAENDVVVFVGTGASAHRFRTASGGTPRDVLEVAEEAVNEWRGFLSARNLI</sequence>
<dbReference type="EMBL" id="CP108222">
    <property type="protein sequence ID" value="WTT19795.1"/>
    <property type="molecule type" value="Genomic_DNA"/>
</dbReference>
<reference evidence="1" key="1">
    <citation type="submission" date="2022-10" db="EMBL/GenBank/DDBJ databases">
        <title>The complete genomes of actinobacterial strains from the NBC collection.</title>
        <authorList>
            <person name="Joergensen T.S."/>
            <person name="Alvarez Arevalo M."/>
            <person name="Sterndorff E.B."/>
            <person name="Faurdal D."/>
            <person name="Vuksanovic O."/>
            <person name="Mourched A.-S."/>
            <person name="Charusanti P."/>
            <person name="Shaw S."/>
            <person name="Blin K."/>
            <person name="Weber T."/>
        </authorList>
    </citation>
    <scope>NUCLEOTIDE SEQUENCE</scope>
    <source>
        <strain evidence="1">NBC_00093</strain>
    </source>
</reference>
<dbReference type="AlphaFoldDB" id="A0AAU2A8T3"/>
<evidence type="ECO:0000313" key="1">
    <source>
        <dbReference type="EMBL" id="WTT19795.1"/>
    </source>
</evidence>
<protein>
    <submittedName>
        <fullName evidence="1">Uncharacterized protein</fullName>
    </submittedName>
</protein>
<name>A0AAU2A8T3_9ACTN</name>
<proteinExistence type="predicted"/>
<accession>A0AAU2A8T3</accession>
<organism evidence="1">
    <name type="scientific">Streptomyces sp. NBC_00093</name>
    <dbReference type="NCBI Taxonomy" id="2975649"/>
    <lineage>
        <taxon>Bacteria</taxon>
        <taxon>Bacillati</taxon>
        <taxon>Actinomycetota</taxon>
        <taxon>Actinomycetes</taxon>
        <taxon>Kitasatosporales</taxon>
        <taxon>Streptomycetaceae</taxon>
        <taxon>Streptomyces</taxon>
    </lineage>
</organism>